<dbReference type="SUPFAM" id="SSF51735">
    <property type="entry name" value="NAD(P)-binding Rossmann-fold domains"/>
    <property type="match status" value="1"/>
</dbReference>
<dbReference type="Pfam" id="PF01408">
    <property type="entry name" value="GFO_IDH_MocA"/>
    <property type="match status" value="1"/>
</dbReference>
<evidence type="ECO:0000256" key="2">
    <source>
        <dbReference type="ARBA" id="ARBA00023002"/>
    </source>
</evidence>
<evidence type="ECO:0000259" key="3">
    <source>
        <dbReference type="Pfam" id="PF01408"/>
    </source>
</evidence>
<feature type="domain" description="Gfo/Idh/MocA-like oxidoreductase N-terminal" evidence="3">
    <location>
        <begin position="16"/>
        <end position="132"/>
    </location>
</feature>
<dbReference type="GO" id="GO:0016491">
    <property type="term" value="F:oxidoreductase activity"/>
    <property type="evidence" value="ECO:0007669"/>
    <property type="project" value="UniProtKB-KW"/>
</dbReference>
<evidence type="ECO:0000256" key="1">
    <source>
        <dbReference type="ARBA" id="ARBA00010928"/>
    </source>
</evidence>
<protein>
    <submittedName>
        <fullName evidence="5">Gfo/Idh/MocA family oxidoreductase</fullName>
    </submittedName>
</protein>
<dbReference type="InterPro" id="IPR004104">
    <property type="entry name" value="Gfo/Idh/MocA-like_OxRdtase_C"/>
</dbReference>
<dbReference type="GO" id="GO:0000166">
    <property type="term" value="F:nucleotide binding"/>
    <property type="evidence" value="ECO:0007669"/>
    <property type="project" value="InterPro"/>
</dbReference>
<dbReference type="InterPro" id="IPR000683">
    <property type="entry name" value="Gfo/Idh/MocA-like_OxRdtase_N"/>
</dbReference>
<name>A0A1D9FWR8_MOOP1</name>
<dbReference type="Gene3D" id="3.40.50.720">
    <property type="entry name" value="NAD(P)-binding Rossmann-like Domain"/>
    <property type="match status" value="1"/>
</dbReference>
<dbReference type="SUPFAM" id="SSF55347">
    <property type="entry name" value="Glyceraldehyde-3-phosphate dehydrogenase-like, C-terminal domain"/>
    <property type="match status" value="1"/>
</dbReference>
<dbReference type="Pfam" id="PF02894">
    <property type="entry name" value="GFO_IDH_MocA_C"/>
    <property type="match status" value="1"/>
</dbReference>
<dbReference type="AlphaFoldDB" id="A0A1D9FWR8"/>
<dbReference type="InterPro" id="IPR036291">
    <property type="entry name" value="NAD(P)-bd_dom_sf"/>
</dbReference>
<accession>A0A1D9FWR8</accession>
<dbReference type="PANTHER" id="PTHR43818">
    <property type="entry name" value="BCDNA.GH03377"/>
    <property type="match status" value="1"/>
</dbReference>
<dbReference type="Proteomes" id="UP000176944">
    <property type="component" value="Chromosome"/>
</dbReference>
<sequence length="384" mass="42880">MAEFSATGATEQLPTIGVAVVGTGFGQKIHIPGFKAHSRTEVVAVYHRDPDQANAIANQYDIPYGCDRLEDILALPEVEAVSICTPPFLHYEMAKMVLEAGKHLLLEKPMTLKAAETQELYQLATEKGVVAIPDFEFRFIPSWQLLAEYLEKDYVGKKRLIKIDCLFSSRANPERPWNWYAQKDKGGGVLGAIGSHVFDYIHWLFGPVQRLCAQVSTAIPARPDPNASNLLKPVDADDTCLLLLELADGTPCQLSISSVTYQGRGHFVEVYGDRGTLVLGSNNLKDYVHGFRLWAAPAGQSLMEVQIPQRLAFAETYLDGRLAPFIRVVDYWVQAIDNGSVTTLSLKEGVYSQMLMDLTHESHETRRWVEVDGQKATLREQHKY</sequence>
<evidence type="ECO:0000259" key="4">
    <source>
        <dbReference type="Pfam" id="PF02894"/>
    </source>
</evidence>
<evidence type="ECO:0000313" key="5">
    <source>
        <dbReference type="EMBL" id="AOY79787.1"/>
    </source>
</evidence>
<dbReference type="Gene3D" id="3.30.360.10">
    <property type="entry name" value="Dihydrodipicolinate Reductase, domain 2"/>
    <property type="match status" value="1"/>
</dbReference>
<dbReference type="EMBL" id="CP017708">
    <property type="protein sequence ID" value="AOY79787.1"/>
    <property type="molecule type" value="Genomic_DNA"/>
</dbReference>
<keyword evidence="2" id="KW-0560">Oxidoreductase</keyword>
<proteinExistence type="inferred from homology"/>
<feature type="domain" description="Gfo/Idh/MocA-like oxidoreductase C-terminal" evidence="4">
    <location>
        <begin position="159"/>
        <end position="371"/>
    </location>
</feature>
<dbReference type="PANTHER" id="PTHR43818:SF11">
    <property type="entry name" value="BCDNA.GH03377"/>
    <property type="match status" value="1"/>
</dbReference>
<gene>
    <name evidence="5" type="ORF">BJP36_07465</name>
</gene>
<organism evidence="5 6">
    <name type="scientific">Moorena producens (strain JHB)</name>
    <dbReference type="NCBI Taxonomy" id="1454205"/>
    <lineage>
        <taxon>Bacteria</taxon>
        <taxon>Bacillati</taxon>
        <taxon>Cyanobacteriota</taxon>
        <taxon>Cyanophyceae</taxon>
        <taxon>Coleofasciculales</taxon>
        <taxon>Coleofasciculaceae</taxon>
        <taxon>Moorena</taxon>
    </lineage>
</organism>
<dbReference type="InterPro" id="IPR050463">
    <property type="entry name" value="Gfo/Idh/MocA_oxidrdct_glycsds"/>
</dbReference>
<evidence type="ECO:0000313" key="6">
    <source>
        <dbReference type="Proteomes" id="UP000176944"/>
    </source>
</evidence>
<comment type="similarity">
    <text evidence="1">Belongs to the Gfo/Idh/MocA family.</text>
</comment>
<reference evidence="6" key="1">
    <citation type="submission" date="2016-10" db="EMBL/GenBank/DDBJ databases">
        <title>Comparative genomics uncovers the prolific and rare metabolic potential of the cyanobacterial genus Moorea.</title>
        <authorList>
            <person name="Leao T."/>
            <person name="Castelao G."/>
            <person name="Korobeynikov A."/>
            <person name="Monroe E.A."/>
            <person name="Podell S."/>
            <person name="Glukhov E."/>
            <person name="Allen E."/>
            <person name="Gerwick W.H."/>
            <person name="Gerwick L."/>
        </authorList>
    </citation>
    <scope>NUCLEOTIDE SEQUENCE [LARGE SCALE GENOMIC DNA]</scope>
    <source>
        <strain evidence="6">JHB</strain>
    </source>
</reference>